<accession>A0AA40FP00</accession>
<evidence type="ECO:0000313" key="3">
    <source>
        <dbReference type="Proteomes" id="UP001177670"/>
    </source>
</evidence>
<dbReference type="EMBL" id="JAHYIQ010000023">
    <property type="protein sequence ID" value="KAK1122200.1"/>
    <property type="molecule type" value="Genomic_DNA"/>
</dbReference>
<protein>
    <submittedName>
        <fullName evidence="2">Uncharacterized protein</fullName>
    </submittedName>
</protein>
<dbReference type="Proteomes" id="UP001177670">
    <property type="component" value="Unassembled WGS sequence"/>
</dbReference>
<dbReference type="AlphaFoldDB" id="A0AA40FP00"/>
<comment type="caution">
    <text evidence="2">The sequence shown here is derived from an EMBL/GenBank/DDBJ whole genome shotgun (WGS) entry which is preliminary data.</text>
</comment>
<keyword evidence="3" id="KW-1185">Reference proteome</keyword>
<evidence type="ECO:0000256" key="1">
    <source>
        <dbReference type="SAM" id="MobiDB-lite"/>
    </source>
</evidence>
<reference evidence="2" key="1">
    <citation type="submission" date="2021-10" db="EMBL/GenBank/DDBJ databases">
        <title>Melipona bicolor Genome sequencing and assembly.</title>
        <authorList>
            <person name="Araujo N.S."/>
            <person name="Arias M.C."/>
        </authorList>
    </citation>
    <scope>NUCLEOTIDE SEQUENCE</scope>
    <source>
        <strain evidence="2">USP_2M_L1-L4_2017</strain>
        <tissue evidence="2">Whole body</tissue>
    </source>
</reference>
<evidence type="ECO:0000313" key="2">
    <source>
        <dbReference type="EMBL" id="KAK1122200.1"/>
    </source>
</evidence>
<feature type="compositionally biased region" description="Basic and acidic residues" evidence="1">
    <location>
        <begin position="1"/>
        <end position="12"/>
    </location>
</feature>
<gene>
    <name evidence="2" type="ORF">K0M31_009426</name>
</gene>
<organism evidence="2 3">
    <name type="scientific">Melipona bicolor</name>
    <dbReference type="NCBI Taxonomy" id="60889"/>
    <lineage>
        <taxon>Eukaryota</taxon>
        <taxon>Metazoa</taxon>
        <taxon>Ecdysozoa</taxon>
        <taxon>Arthropoda</taxon>
        <taxon>Hexapoda</taxon>
        <taxon>Insecta</taxon>
        <taxon>Pterygota</taxon>
        <taxon>Neoptera</taxon>
        <taxon>Endopterygota</taxon>
        <taxon>Hymenoptera</taxon>
        <taxon>Apocrita</taxon>
        <taxon>Aculeata</taxon>
        <taxon>Apoidea</taxon>
        <taxon>Anthophila</taxon>
        <taxon>Apidae</taxon>
        <taxon>Melipona</taxon>
    </lineage>
</organism>
<feature type="region of interest" description="Disordered" evidence="1">
    <location>
        <begin position="60"/>
        <end position="84"/>
    </location>
</feature>
<sequence length="84" mass="9587">MDPLHPRIDSRACLRPPSGSVSTEAGEKTKWVVQCRRNGREISVNYRVEPFRGWDECEPRWEPQACNTSSTSKRSKRGSISKPL</sequence>
<proteinExistence type="predicted"/>
<feature type="compositionally biased region" description="Basic residues" evidence="1">
    <location>
        <begin position="73"/>
        <end position="84"/>
    </location>
</feature>
<feature type="region of interest" description="Disordered" evidence="1">
    <location>
        <begin position="1"/>
        <end position="27"/>
    </location>
</feature>
<name>A0AA40FP00_9HYME</name>